<comment type="caution">
    <text evidence="2">The sequence shown here is derived from an EMBL/GenBank/DDBJ whole genome shotgun (WGS) entry which is preliminary data.</text>
</comment>
<reference evidence="2 3" key="1">
    <citation type="submission" date="2024-04" db="EMBL/GenBank/DDBJ databases">
        <authorList>
            <person name="Wu Y.S."/>
            <person name="Zhang L."/>
        </authorList>
    </citation>
    <scope>NUCLEOTIDE SEQUENCE [LARGE SCALE GENOMIC DNA]</scope>
    <source>
        <strain evidence="2 3">KG-01</strain>
    </source>
</reference>
<dbReference type="PIRSF" id="PIRSF021290">
    <property type="entry name" value="DUF1273"/>
    <property type="match status" value="1"/>
</dbReference>
<dbReference type="Gene3D" id="3.40.50.450">
    <property type="match status" value="1"/>
</dbReference>
<dbReference type="NCBIfam" id="NF010181">
    <property type="entry name" value="PRK13660.1"/>
    <property type="match status" value="1"/>
</dbReference>
<accession>A0ABU9LIM2</accession>
<proteinExistence type="inferred from homology"/>
<dbReference type="SUPFAM" id="SSF102405">
    <property type="entry name" value="MCP/YpsA-like"/>
    <property type="match status" value="1"/>
</dbReference>
<dbReference type="HAMAP" id="MF_01575">
    <property type="entry name" value="UPF0398"/>
    <property type="match status" value="1"/>
</dbReference>
<protein>
    <recommendedName>
        <fullName evidence="1">UPF0398 protein AAF454_05445</fullName>
    </recommendedName>
</protein>
<organism evidence="2 3">
    <name type="scientific">Kurthia gibsonii</name>
    <dbReference type="NCBI Taxonomy" id="33946"/>
    <lineage>
        <taxon>Bacteria</taxon>
        <taxon>Bacillati</taxon>
        <taxon>Bacillota</taxon>
        <taxon>Bacilli</taxon>
        <taxon>Bacillales</taxon>
        <taxon>Caryophanaceae</taxon>
        <taxon>Kurthia</taxon>
    </lineage>
</organism>
<name>A0ABU9LIM2_9BACL</name>
<evidence type="ECO:0000313" key="3">
    <source>
        <dbReference type="Proteomes" id="UP001398420"/>
    </source>
</evidence>
<comment type="similarity">
    <text evidence="1">Belongs to the UPF0398 family.</text>
</comment>
<dbReference type="Pfam" id="PF06908">
    <property type="entry name" value="YpsA"/>
    <property type="match status" value="1"/>
</dbReference>
<dbReference type="PANTHER" id="PTHR38440:SF1">
    <property type="entry name" value="UPF0398 PROTEIN SPR0331"/>
    <property type="match status" value="1"/>
</dbReference>
<evidence type="ECO:0000313" key="2">
    <source>
        <dbReference type="EMBL" id="MEL5987855.1"/>
    </source>
</evidence>
<dbReference type="Proteomes" id="UP001398420">
    <property type="component" value="Unassembled WGS sequence"/>
</dbReference>
<keyword evidence="3" id="KW-1185">Reference proteome</keyword>
<dbReference type="RefSeq" id="WP_342302774.1">
    <property type="nucleotide sequence ID" value="NZ_JBANCH010000005.1"/>
</dbReference>
<gene>
    <name evidence="2" type="ORF">AAF454_05445</name>
</gene>
<dbReference type="EMBL" id="JBCEWA010000003">
    <property type="protein sequence ID" value="MEL5987855.1"/>
    <property type="molecule type" value="Genomic_DNA"/>
</dbReference>
<sequence length="190" mass="22438">MINKVAITGYKAQELGIFQEDHPGVRVIQQALEEKLRSLIEQGLEWVLLSGQLGVETWAADVVISLQKEFPQLHFAIVTPFLEQEKNWNDAKKEKYQEIMQHANFTSSITNRPYEAPWQFIEKNKWFLTHSDALLIVYDDENEGSPKYMYELAQKYMENHAYECIKIDAYDLQMIAEEIQMKEWDNQRDF</sequence>
<dbReference type="PANTHER" id="PTHR38440">
    <property type="entry name" value="UPF0398 PROTEIN YPSA"/>
    <property type="match status" value="1"/>
</dbReference>
<evidence type="ECO:0000256" key="1">
    <source>
        <dbReference type="HAMAP-Rule" id="MF_01575"/>
    </source>
</evidence>
<dbReference type="InterPro" id="IPR010697">
    <property type="entry name" value="YspA"/>
</dbReference>